<protein>
    <submittedName>
        <fullName evidence="3">Uncharacterized protein</fullName>
    </submittedName>
</protein>
<dbReference type="STRING" id="136037.A0A067QR73"/>
<feature type="region of interest" description="Disordered" evidence="1">
    <location>
        <begin position="178"/>
        <end position="226"/>
    </location>
</feature>
<dbReference type="EMBL" id="KK853117">
    <property type="protein sequence ID" value="KDR11156.1"/>
    <property type="molecule type" value="Genomic_DNA"/>
</dbReference>
<keyword evidence="2" id="KW-0472">Membrane</keyword>
<proteinExistence type="predicted"/>
<gene>
    <name evidence="3" type="ORF">L798_14938</name>
</gene>
<evidence type="ECO:0000256" key="1">
    <source>
        <dbReference type="SAM" id="MobiDB-lite"/>
    </source>
</evidence>
<accession>A0A067QR73</accession>
<dbReference type="AlphaFoldDB" id="A0A067QR73"/>
<reference evidence="3 4" key="1">
    <citation type="journal article" date="2014" name="Nat. Commun.">
        <title>Molecular traces of alternative social organization in a termite genome.</title>
        <authorList>
            <person name="Terrapon N."/>
            <person name="Li C."/>
            <person name="Robertson H.M."/>
            <person name="Ji L."/>
            <person name="Meng X."/>
            <person name="Booth W."/>
            <person name="Chen Z."/>
            <person name="Childers C.P."/>
            <person name="Glastad K.M."/>
            <person name="Gokhale K."/>
            <person name="Gowin J."/>
            <person name="Gronenberg W."/>
            <person name="Hermansen R.A."/>
            <person name="Hu H."/>
            <person name="Hunt B.G."/>
            <person name="Huylmans A.K."/>
            <person name="Khalil S.M."/>
            <person name="Mitchell R.D."/>
            <person name="Munoz-Torres M.C."/>
            <person name="Mustard J.A."/>
            <person name="Pan H."/>
            <person name="Reese J.T."/>
            <person name="Scharf M.E."/>
            <person name="Sun F."/>
            <person name="Vogel H."/>
            <person name="Xiao J."/>
            <person name="Yang W."/>
            <person name="Yang Z."/>
            <person name="Yang Z."/>
            <person name="Zhou J."/>
            <person name="Zhu J."/>
            <person name="Brent C.S."/>
            <person name="Elsik C.G."/>
            <person name="Goodisman M.A."/>
            <person name="Liberles D.A."/>
            <person name="Roe R.M."/>
            <person name="Vargo E.L."/>
            <person name="Vilcinskas A."/>
            <person name="Wang J."/>
            <person name="Bornberg-Bauer E."/>
            <person name="Korb J."/>
            <person name="Zhang G."/>
            <person name="Liebig J."/>
        </authorList>
    </citation>
    <scope>NUCLEOTIDE SEQUENCE [LARGE SCALE GENOMIC DNA]</scope>
    <source>
        <tissue evidence="3">Whole organism</tissue>
    </source>
</reference>
<evidence type="ECO:0000313" key="4">
    <source>
        <dbReference type="Proteomes" id="UP000027135"/>
    </source>
</evidence>
<organism evidence="3 4">
    <name type="scientific">Zootermopsis nevadensis</name>
    <name type="common">Dampwood termite</name>
    <dbReference type="NCBI Taxonomy" id="136037"/>
    <lineage>
        <taxon>Eukaryota</taxon>
        <taxon>Metazoa</taxon>
        <taxon>Ecdysozoa</taxon>
        <taxon>Arthropoda</taxon>
        <taxon>Hexapoda</taxon>
        <taxon>Insecta</taxon>
        <taxon>Pterygota</taxon>
        <taxon>Neoptera</taxon>
        <taxon>Polyneoptera</taxon>
        <taxon>Dictyoptera</taxon>
        <taxon>Blattodea</taxon>
        <taxon>Blattoidea</taxon>
        <taxon>Termitoidae</taxon>
        <taxon>Termopsidae</taxon>
        <taxon>Zootermopsis</taxon>
    </lineage>
</organism>
<evidence type="ECO:0000256" key="2">
    <source>
        <dbReference type="SAM" id="Phobius"/>
    </source>
</evidence>
<dbReference type="InParanoid" id="A0A067QR73"/>
<name>A0A067QR73_ZOONE</name>
<feature type="transmembrane region" description="Helical" evidence="2">
    <location>
        <begin position="6"/>
        <end position="31"/>
    </location>
</feature>
<keyword evidence="2" id="KW-1133">Transmembrane helix</keyword>
<evidence type="ECO:0000313" key="3">
    <source>
        <dbReference type="EMBL" id="KDR11156.1"/>
    </source>
</evidence>
<sequence length="226" mass="25451">MIPSLVMALLSSRILVFWLLNVLLVICVAVATQRLSKDKKHENSRLPTYPYHKENLTLPVDIDKKPVEAGGGIAATAAAGLRTQSEYDYANNNNNNRPFSYTPDNPKMISRAFLHPPQASVRDSLVSSTAIPRVSSSLRSPSPEPLYLECLEPTPSEKKTNYENVREPDARTRAAVIPRISSDRSQQRTHPSAADMRRRPTSYEEARPLDRKFLQTNDDRVQDPNR</sequence>
<feature type="compositionally biased region" description="Basic and acidic residues" evidence="1">
    <location>
        <begin position="195"/>
        <end position="226"/>
    </location>
</feature>
<dbReference type="Proteomes" id="UP000027135">
    <property type="component" value="Unassembled WGS sequence"/>
</dbReference>
<keyword evidence="2" id="KW-0812">Transmembrane</keyword>
<keyword evidence="4" id="KW-1185">Reference proteome</keyword>